<dbReference type="OrthoDB" id="639356at2759"/>
<organism evidence="1 2">
    <name type="scientific">Dendrobium nobile</name>
    <name type="common">Orchid</name>
    <dbReference type="NCBI Taxonomy" id="94219"/>
    <lineage>
        <taxon>Eukaryota</taxon>
        <taxon>Viridiplantae</taxon>
        <taxon>Streptophyta</taxon>
        <taxon>Embryophyta</taxon>
        <taxon>Tracheophyta</taxon>
        <taxon>Spermatophyta</taxon>
        <taxon>Magnoliopsida</taxon>
        <taxon>Liliopsida</taxon>
        <taxon>Asparagales</taxon>
        <taxon>Orchidaceae</taxon>
        <taxon>Epidendroideae</taxon>
        <taxon>Malaxideae</taxon>
        <taxon>Dendrobiinae</taxon>
        <taxon>Dendrobium</taxon>
    </lineage>
</organism>
<protein>
    <submittedName>
        <fullName evidence="1">Uncharacterized protein</fullName>
    </submittedName>
</protein>
<accession>A0A8T3AKU9</accession>
<sequence>MLIEDAWGMRRNCSMKCLKKKDDIGIQQPLTRMQNRNPNFFYSLDLNHHGCPRNLLWTDESSRVLRKYFEHGARFKGEYCEFSHDCKDQSICMHLLRERAELFWQSLYP</sequence>
<evidence type="ECO:0000313" key="2">
    <source>
        <dbReference type="Proteomes" id="UP000829196"/>
    </source>
</evidence>
<dbReference type="Proteomes" id="UP000829196">
    <property type="component" value="Unassembled WGS sequence"/>
</dbReference>
<dbReference type="AlphaFoldDB" id="A0A8T3AKU9"/>
<name>A0A8T3AKU9_DENNO</name>
<reference evidence="1" key="1">
    <citation type="journal article" date="2022" name="Front. Genet.">
        <title>Chromosome-Scale Assembly of the Dendrobium nobile Genome Provides Insights Into the Molecular Mechanism of the Biosynthesis of the Medicinal Active Ingredient of Dendrobium.</title>
        <authorList>
            <person name="Xu Q."/>
            <person name="Niu S.-C."/>
            <person name="Li K.-L."/>
            <person name="Zheng P.-J."/>
            <person name="Zhang X.-J."/>
            <person name="Jia Y."/>
            <person name="Liu Y."/>
            <person name="Niu Y.-X."/>
            <person name="Yu L.-H."/>
            <person name="Chen D.-F."/>
            <person name="Zhang G.-Q."/>
        </authorList>
    </citation>
    <scope>NUCLEOTIDE SEQUENCE</scope>
    <source>
        <tissue evidence="1">Leaf</tissue>
    </source>
</reference>
<comment type="caution">
    <text evidence="1">The sequence shown here is derived from an EMBL/GenBank/DDBJ whole genome shotgun (WGS) entry which is preliminary data.</text>
</comment>
<proteinExistence type="predicted"/>
<gene>
    <name evidence="1" type="ORF">KFK09_022987</name>
</gene>
<keyword evidence="2" id="KW-1185">Reference proteome</keyword>
<dbReference type="EMBL" id="JAGYWB010000016">
    <property type="protein sequence ID" value="KAI0496664.1"/>
    <property type="molecule type" value="Genomic_DNA"/>
</dbReference>
<evidence type="ECO:0000313" key="1">
    <source>
        <dbReference type="EMBL" id="KAI0496664.1"/>
    </source>
</evidence>